<organism evidence="2 3">
    <name type="scientific">Hallerella porci</name>
    <dbReference type="NCBI Taxonomy" id="1945871"/>
    <lineage>
        <taxon>Bacteria</taxon>
        <taxon>Pseudomonadati</taxon>
        <taxon>Fibrobacterota</taxon>
        <taxon>Fibrobacteria</taxon>
        <taxon>Fibrobacterales</taxon>
        <taxon>Fibrobacteraceae</taxon>
        <taxon>Hallerella</taxon>
    </lineage>
</organism>
<dbReference type="Gene3D" id="1.10.3290.10">
    <property type="entry name" value="Fido-like domain"/>
    <property type="match status" value="1"/>
</dbReference>
<dbReference type="Proteomes" id="UP000245523">
    <property type="component" value="Unassembled WGS sequence"/>
</dbReference>
<sequence length="251" mass="28502">MHKYDYSFLENGLLPAELVNISFSISSLKTAAEFRKADYATIFTELENVAKIQSVKSSNEMEGIVTSDERIAQIVSQNSRPLNHNEQEISGYRDVLNAIHANFQNLKFNEETILSFHKTLMSYTNSEFAGIYKKDDNLILEIDSLGNRKIRFAPVYASETKKAMKQLFLAYMEASSNSNINQLLLIPCVILDFLCIHPFKDGNGRISRLLSLLLLYKNGFDVGKFISFEEQINKNKNEASSICVVAFRQPC</sequence>
<accession>A0ABX5LM53</accession>
<reference evidence="2 3" key="1">
    <citation type="submission" date="2018-05" db="EMBL/GenBank/DDBJ databases">
        <title>Animal gut microbial communities from fecal samples from Wisconsin, USA.</title>
        <authorList>
            <person name="Neumann A."/>
        </authorList>
    </citation>
    <scope>NUCLEOTIDE SEQUENCE [LARGE SCALE GENOMIC DNA]</scope>
    <source>
        <strain evidence="2 3">UWS4</strain>
    </source>
</reference>
<dbReference type="InterPro" id="IPR036597">
    <property type="entry name" value="Fido-like_dom_sf"/>
</dbReference>
<dbReference type="InterPro" id="IPR040198">
    <property type="entry name" value="Fido_containing"/>
</dbReference>
<protein>
    <submittedName>
        <fullName evidence="2">Fic/DOC family protein</fullName>
    </submittedName>
</protein>
<evidence type="ECO:0000313" key="2">
    <source>
        <dbReference type="EMBL" id="PWK93130.1"/>
    </source>
</evidence>
<proteinExistence type="predicted"/>
<dbReference type="InterPro" id="IPR003812">
    <property type="entry name" value="Fido"/>
</dbReference>
<keyword evidence="3" id="KW-1185">Reference proteome</keyword>
<feature type="domain" description="Fido" evidence="1">
    <location>
        <begin position="108"/>
        <end position="251"/>
    </location>
</feature>
<dbReference type="EMBL" id="QGHD01000032">
    <property type="protein sequence ID" value="PWK93130.1"/>
    <property type="molecule type" value="Genomic_DNA"/>
</dbReference>
<evidence type="ECO:0000259" key="1">
    <source>
        <dbReference type="PROSITE" id="PS51459"/>
    </source>
</evidence>
<dbReference type="SUPFAM" id="SSF140931">
    <property type="entry name" value="Fic-like"/>
    <property type="match status" value="1"/>
</dbReference>
<dbReference type="PANTHER" id="PTHR13504">
    <property type="entry name" value="FIDO DOMAIN-CONTAINING PROTEIN DDB_G0283145"/>
    <property type="match status" value="1"/>
</dbReference>
<name>A0ABX5LM53_9BACT</name>
<dbReference type="Pfam" id="PF02661">
    <property type="entry name" value="Fic"/>
    <property type="match status" value="1"/>
</dbReference>
<evidence type="ECO:0000313" key="3">
    <source>
        <dbReference type="Proteomes" id="UP000245523"/>
    </source>
</evidence>
<dbReference type="PANTHER" id="PTHR13504:SF38">
    <property type="entry name" value="FIDO DOMAIN-CONTAINING PROTEIN"/>
    <property type="match status" value="1"/>
</dbReference>
<gene>
    <name evidence="2" type="ORF">B0H50_13230</name>
</gene>
<dbReference type="RefSeq" id="WP_109587766.1">
    <property type="nucleotide sequence ID" value="NZ_QGHD01000032.1"/>
</dbReference>
<dbReference type="PROSITE" id="PS51459">
    <property type="entry name" value="FIDO"/>
    <property type="match status" value="1"/>
</dbReference>
<comment type="caution">
    <text evidence="2">The sequence shown here is derived from an EMBL/GenBank/DDBJ whole genome shotgun (WGS) entry which is preliminary data.</text>
</comment>